<dbReference type="InterPro" id="IPR002347">
    <property type="entry name" value="SDR_fam"/>
</dbReference>
<sequence>MNIAVITGASSGLGKVFFQKMMERYTNLDEIWLIARREDRLKELANKYPDKKVRILPLDLSDTKSIETLDDVLREQRPNIKVLINNAGFDRAGLFGEMKYEDIHSIINVNVMGMTMISRTCLQYMSNGSYEIITGSIGSFVPLPWRAVYSASKAYVRFFARALHDEERKRGVNIMLLSPGSMNTEMFRENTTGGKLSIFPYLNLEKETVKAMKKAERGAAVYTPRAFYKAYRVFAKIVPSALAVKFTSVESSVPKE</sequence>
<protein>
    <submittedName>
        <fullName evidence="3">Short-chain dehydrogenase/reductase SDR</fullName>
    </submittedName>
</protein>
<dbReference type="PRINTS" id="PR00081">
    <property type="entry name" value="GDHRDH"/>
</dbReference>
<accession>D9SQA9</accession>
<dbReference type="GO" id="GO:0016491">
    <property type="term" value="F:oxidoreductase activity"/>
    <property type="evidence" value="ECO:0007669"/>
    <property type="project" value="UniProtKB-KW"/>
</dbReference>
<evidence type="ECO:0000256" key="2">
    <source>
        <dbReference type="ARBA" id="ARBA00023002"/>
    </source>
</evidence>
<keyword evidence="2" id="KW-0560">Oxidoreductase</keyword>
<proteinExistence type="inferred from homology"/>
<dbReference type="AlphaFoldDB" id="D9SQA9"/>
<dbReference type="PANTHER" id="PTHR44196">
    <property type="entry name" value="DEHYDROGENASE/REDUCTASE SDR FAMILY MEMBER 7B"/>
    <property type="match status" value="1"/>
</dbReference>
<name>D9SQA9_CLOC7</name>
<organism evidence="3 4">
    <name type="scientific">Clostridium cellulovorans (strain ATCC 35296 / DSM 3052 / OCM 3 / 743B)</name>
    <dbReference type="NCBI Taxonomy" id="573061"/>
    <lineage>
        <taxon>Bacteria</taxon>
        <taxon>Bacillati</taxon>
        <taxon>Bacillota</taxon>
        <taxon>Clostridia</taxon>
        <taxon>Eubacteriales</taxon>
        <taxon>Clostridiaceae</taxon>
        <taxon>Clostridium</taxon>
    </lineage>
</organism>
<dbReference type="EMBL" id="CP002160">
    <property type="protein sequence ID" value="ADL50176.1"/>
    <property type="molecule type" value="Genomic_DNA"/>
</dbReference>
<dbReference type="InterPro" id="IPR036291">
    <property type="entry name" value="NAD(P)-bd_dom_sf"/>
</dbReference>
<dbReference type="Pfam" id="PF00106">
    <property type="entry name" value="adh_short"/>
    <property type="match status" value="1"/>
</dbReference>
<dbReference type="OrthoDB" id="9808814at2"/>
<keyword evidence="4" id="KW-1185">Reference proteome</keyword>
<evidence type="ECO:0000313" key="4">
    <source>
        <dbReference type="Proteomes" id="UP000002730"/>
    </source>
</evidence>
<gene>
    <name evidence="3" type="ordered locus">Clocel_0396</name>
</gene>
<dbReference type="InterPro" id="IPR020904">
    <property type="entry name" value="Sc_DH/Rdtase_CS"/>
</dbReference>
<comment type="similarity">
    <text evidence="1">Belongs to the short-chain dehydrogenases/reductases (SDR) family.</text>
</comment>
<dbReference type="RefSeq" id="WP_010075058.1">
    <property type="nucleotide sequence ID" value="NC_014393.1"/>
</dbReference>
<dbReference type="PANTHER" id="PTHR44196:SF1">
    <property type="entry name" value="DEHYDROGENASE_REDUCTASE SDR FAMILY MEMBER 7B"/>
    <property type="match status" value="1"/>
</dbReference>
<dbReference type="SUPFAM" id="SSF51735">
    <property type="entry name" value="NAD(P)-binding Rossmann-fold domains"/>
    <property type="match status" value="1"/>
</dbReference>
<dbReference type="eggNOG" id="COG0300">
    <property type="taxonomic scope" value="Bacteria"/>
</dbReference>
<dbReference type="STRING" id="573061.Clocel_0396"/>
<dbReference type="Gene3D" id="3.40.50.720">
    <property type="entry name" value="NAD(P)-binding Rossmann-like Domain"/>
    <property type="match status" value="1"/>
</dbReference>
<evidence type="ECO:0000256" key="1">
    <source>
        <dbReference type="ARBA" id="ARBA00006484"/>
    </source>
</evidence>
<dbReference type="GO" id="GO:0016020">
    <property type="term" value="C:membrane"/>
    <property type="evidence" value="ECO:0007669"/>
    <property type="project" value="TreeGrafter"/>
</dbReference>
<dbReference type="Proteomes" id="UP000002730">
    <property type="component" value="Chromosome"/>
</dbReference>
<dbReference type="HOGENOM" id="CLU_010194_2_1_9"/>
<dbReference type="PROSITE" id="PS00061">
    <property type="entry name" value="ADH_SHORT"/>
    <property type="match status" value="1"/>
</dbReference>
<reference evidence="3 4" key="1">
    <citation type="submission" date="2010-08" db="EMBL/GenBank/DDBJ databases">
        <title>Complete sequence of Clostridium cellulovorans 743B.</title>
        <authorList>
            <consortium name="US DOE Joint Genome Institute"/>
            <person name="Lucas S."/>
            <person name="Copeland A."/>
            <person name="Lapidus A."/>
            <person name="Cheng J.-F."/>
            <person name="Bruce D."/>
            <person name="Goodwin L."/>
            <person name="Pitluck S."/>
            <person name="Chertkov O."/>
            <person name="Detter J.C."/>
            <person name="Han C."/>
            <person name="Tapia R."/>
            <person name="Land M."/>
            <person name="Hauser L."/>
            <person name="Chang Y.-J."/>
            <person name="Jeffries C."/>
            <person name="Kyrpides N."/>
            <person name="Ivanova N."/>
            <person name="Mikhailova N."/>
            <person name="Hemme C.L."/>
            <person name="Woyke T."/>
        </authorList>
    </citation>
    <scope>NUCLEOTIDE SEQUENCE [LARGE SCALE GENOMIC DNA]</scope>
    <source>
        <strain evidence="4">ATCC 35296 / DSM 3052 / OCM 3 / 743B</strain>
    </source>
</reference>
<evidence type="ECO:0000313" key="3">
    <source>
        <dbReference type="EMBL" id="ADL50176.1"/>
    </source>
</evidence>
<dbReference type="KEGG" id="ccb:Clocel_0396"/>